<accession>B4D8N4</accession>
<dbReference type="Proteomes" id="UP000005824">
    <property type="component" value="Unassembled WGS sequence"/>
</dbReference>
<evidence type="ECO:0000313" key="2">
    <source>
        <dbReference type="Proteomes" id="UP000005824"/>
    </source>
</evidence>
<dbReference type="STRING" id="497964.CfE428DRAFT_5274"/>
<gene>
    <name evidence="1" type="ORF">CfE428DRAFT_5274</name>
</gene>
<dbReference type="AlphaFoldDB" id="B4D8N4"/>
<keyword evidence="1" id="KW-0489">Methyltransferase</keyword>
<dbReference type="eggNOG" id="COG1216">
    <property type="taxonomic scope" value="Bacteria"/>
</dbReference>
<evidence type="ECO:0000313" key="1">
    <source>
        <dbReference type="EMBL" id="EDY17256.1"/>
    </source>
</evidence>
<organism evidence="1 2">
    <name type="scientific">Chthoniobacter flavus Ellin428</name>
    <dbReference type="NCBI Taxonomy" id="497964"/>
    <lineage>
        <taxon>Bacteria</taxon>
        <taxon>Pseudomonadati</taxon>
        <taxon>Verrucomicrobiota</taxon>
        <taxon>Spartobacteria</taxon>
        <taxon>Chthoniobacterales</taxon>
        <taxon>Chthoniobacteraceae</taxon>
        <taxon>Chthoniobacter</taxon>
    </lineage>
</organism>
<dbReference type="EMBL" id="ABVL01000022">
    <property type="protein sequence ID" value="EDY17256.1"/>
    <property type="molecule type" value="Genomic_DNA"/>
</dbReference>
<name>B4D8N4_9BACT</name>
<dbReference type="InParanoid" id="B4D8N4"/>
<dbReference type="GO" id="GO:0008168">
    <property type="term" value="F:methyltransferase activity"/>
    <property type="evidence" value="ECO:0007669"/>
    <property type="project" value="UniProtKB-KW"/>
</dbReference>
<comment type="caution">
    <text evidence="1">The sequence shown here is derived from an EMBL/GenBank/DDBJ whole genome shotgun (WGS) entry which is preliminary data.</text>
</comment>
<proteinExistence type="predicted"/>
<sequence length="316" mass="36983">MAPAFDTPIAFLVFNRPDCTEKVFAEIRRAQPRKLLVVADGPRANRPDDVENVRLTREIIDRGIDWPCEVEKAYAEENMGCRNRVSSGLTWVFEHVEEAIILEDDCLPSPSFFPYCAELLARFRTDDRIMAVSGCNHGVDTPSRRYSYAFSQITHIWGWATWRRAWAHYEVDMKSWPEFRERQLIYDALSDRAVAAAWERAFESAWSRQTDTWDYQWLYAVLKRNGLTVTPHRNLIKNLGFDERATHTRDPMASGGFLELESMDFPLKHDPYFVPATRYEMEILRNLFAPSVLTRLWRKVTRIVRRLRSSWKPAAN</sequence>
<dbReference type="SUPFAM" id="SSF53448">
    <property type="entry name" value="Nucleotide-diphospho-sugar transferases"/>
    <property type="match status" value="1"/>
</dbReference>
<reference evidence="1 2" key="1">
    <citation type="journal article" date="2011" name="J. Bacteriol.">
        <title>Genome sequence of Chthoniobacter flavus Ellin428, an aerobic heterotrophic soil bacterium.</title>
        <authorList>
            <person name="Kant R."/>
            <person name="van Passel M.W."/>
            <person name="Palva A."/>
            <person name="Lucas S."/>
            <person name="Lapidus A."/>
            <person name="Glavina Del Rio T."/>
            <person name="Dalin E."/>
            <person name="Tice H."/>
            <person name="Bruce D."/>
            <person name="Goodwin L."/>
            <person name="Pitluck S."/>
            <person name="Larimer F.W."/>
            <person name="Land M.L."/>
            <person name="Hauser L."/>
            <person name="Sangwan P."/>
            <person name="de Vos W.M."/>
            <person name="Janssen P.H."/>
            <person name="Smidt H."/>
        </authorList>
    </citation>
    <scope>NUCLEOTIDE SEQUENCE [LARGE SCALE GENOMIC DNA]</scope>
    <source>
        <strain evidence="1 2">Ellin428</strain>
    </source>
</reference>
<protein>
    <submittedName>
        <fullName evidence="1">Methyltransferase FkbM</fullName>
    </submittedName>
</protein>
<dbReference type="RefSeq" id="WP_006982595.1">
    <property type="nucleotide sequence ID" value="NZ_ABVL01000022.1"/>
</dbReference>
<keyword evidence="1" id="KW-0808">Transferase</keyword>
<dbReference type="Gene3D" id="3.90.550.10">
    <property type="entry name" value="Spore Coat Polysaccharide Biosynthesis Protein SpsA, Chain A"/>
    <property type="match status" value="1"/>
</dbReference>
<dbReference type="GO" id="GO:0032259">
    <property type="term" value="P:methylation"/>
    <property type="evidence" value="ECO:0007669"/>
    <property type="project" value="UniProtKB-KW"/>
</dbReference>
<keyword evidence="2" id="KW-1185">Reference proteome</keyword>
<dbReference type="InterPro" id="IPR029044">
    <property type="entry name" value="Nucleotide-diphossugar_trans"/>
</dbReference>